<proteinExistence type="predicted"/>
<keyword evidence="2" id="KW-1185">Reference proteome</keyword>
<organism evidence="1 2">
    <name type="scientific">Pseudonocardia broussonetiae</name>
    <dbReference type="NCBI Taxonomy" id="2736640"/>
    <lineage>
        <taxon>Bacteria</taxon>
        <taxon>Bacillati</taxon>
        <taxon>Actinomycetota</taxon>
        <taxon>Actinomycetes</taxon>
        <taxon>Pseudonocardiales</taxon>
        <taxon>Pseudonocardiaceae</taxon>
        <taxon>Pseudonocardia</taxon>
    </lineage>
</organism>
<dbReference type="AlphaFoldDB" id="A0A6M6JNI0"/>
<dbReference type="KEGG" id="pbro:HOP40_21180"/>
<gene>
    <name evidence="1" type="ORF">HOP40_21180</name>
</gene>
<dbReference type="EMBL" id="CP053564">
    <property type="protein sequence ID" value="QJY47999.1"/>
    <property type="molecule type" value="Genomic_DNA"/>
</dbReference>
<dbReference type="Proteomes" id="UP000505377">
    <property type="component" value="Chromosome"/>
</dbReference>
<protein>
    <recommendedName>
        <fullName evidence="3">ABM domain-containing protein</fullName>
    </recommendedName>
</protein>
<dbReference type="RefSeq" id="WP_172161220.1">
    <property type="nucleotide sequence ID" value="NZ_CP053564.1"/>
</dbReference>
<dbReference type="SUPFAM" id="SSF54909">
    <property type="entry name" value="Dimeric alpha+beta barrel"/>
    <property type="match status" value="1"/>
</dbReference>
<evidence type="ECO:0000313" key="1">
    <source>
        <dbReference type="EMBL" id="QJY47999.1"/>
    </source>
</evidence>
<dbReference type="InterPro" id="IPR011008">
    <property type="entry name" value="Dimeric_a/b-barrel"/>
</dbReference>
<sequence>MAHFTEFVRLRVQPGREEEFLAHRPGAIAAIAEQIPGFVAAPLTARVGDHEWIDVWVYATQTDAESANARAEDIPGFMAYASLAEIVNIEVGSTPVPTATV</sequence>
<accession>A0A6M6JNI0</accession>
<evidence type="ECO:0000313" key="2">
    <source>
        <dbReference type="Proteomes" id="UP000505377"/>
    </source>
</evidence>
<name>A0A6M6JNI0_9PSEU</name>
<evidence type="ECO:0008006" key="3">
    <source>
        <dbReference type="Google" id="ProtNLM"/>
    </source>
</evidence>
<reference evidence="1 2" key="1">
    <citation type="submission" date="2020-05" db="EMBL/GenBank/DDBJ databases">
        <authorList>
            <person name="Mo P."/>
        </authorList>
    </citation>
    <scope>NUCLEOTIDE SEQUENCE [LARGE SCALE GENOMIC DNA]</scope>
    <source>
        <strain evidence="1 2">Gen01</strain>
    </source>
</reference>